<evidence type="ECO:0000313" key="13">
    <source>
        <dbReference type="Proteomes" id="UP001174909"/>
    </source>
</evidence>
<dbReference type="GO" id="GO:0019843">
    <property type="term" value="F:rRNA binding"/>
    <property type="evidence" value="ECO:0007669"/>
    <property type="project" value="UniProtKB-KW"/>
</dbReference>
<dbReference type="Pfam" id="PF00410">
    <property type="entry name" value="Ribosomal_S8"/>
    <property type="match status" value="1"/>
</dbReference>
<evidence type="ECO:0000313" key="12">
    <source>
        <dbReference type="EMBL" id="CAI8031522.1"/>
    </source>
</evidence>
<keyword evidence="5" id="KW-0694">RNA-binding</keyword>
<comment type="similarity">
    <text evidence="2">Belongs to the universal ribosomal protein uS8 family.</text>
</comment>
<evidence type="ECO:0000256" key="8">
    <source>
        <dbReference type="ARBA" id="ARBA00035246"/>
    </source>
</evidence>
<reference evidence="12" key="1">
    <citation type="submission" date="2023-03" db="EMBL/GenBank/DDBJ databases">
        <authorList>
            <person name="Steffen K."/>
            <person name="Cardenas P."/>
        </authorList>
    </citation>
    <scope>NUCLEOTIDE SEQUENCE</scope>
</reference>
<keyword evidence="6 10" id="KW-0689">Ribosomal protein</keyword>
<keyword evidence="4" id="KW-0699">rRNA-binding</keyword>
<dbReference type="NCBIfam" id="TIGR03654">
    <property type="entry name" value="L6_bact"/>
    <property type="match status" value="1"/>
</dbReference>
<evidence type="ECO:0000256" key="7">
    <source>
        <dbReference type="ARBA" id="ARBA00023274"/>
    </source>
</evidence>
<dbReference type="SUPFAM" id="SSF56053">
    <property type="entry name" value="Ribosomal protein L6"/>
    <property type="match status" value="2"/>
</dbReference>
<evidence type="ECO:0000256" key="4">
    <source>
        <dbReference type="ARBA" id="ARBA00022730"/>
    </source>
</evidence>
<feature type="domain" description="Large ribosomal subunit protein uL6 alpha-beta" evidence="11">
    <location>
        <begin position="142"/>
        <end position="213"/>
    </location>
</feature>
<dbReference type="EMBL" id="CASHTH010002542">
    <property type="protein sequence ID" value="CAI8031522.1"/>
    <property type="molecule type" value="Genomic_DNA"/>
</dbReference>
<dbReference type="InterPro" id="IPR036789">
    <property type="entry name" value="Ribosomal_uL6-like_a/b-dom_sf"/>
</dbReference>
<accession>A0AA35SLU9</accession>
<dbReference type="PANTHER" id="PTHR11655">
    <property type="entry name" value="60S/50S RIBOSOMAL PROTEIN L6/L9"/>
    <property type="match status" value="1"/>
</dbReference>
<dbReference type="InterPro" id="IPR000702">
    <property type="entry name" value="Ribosomal_uL6-like"/>
</dbReference>
<dbReference type="GO" id="GO:0003735">
    <property type="term" value="F:structural constituent of ribosome"/>
    <property type="evidence" value="ECO:0007669"/>
    <property type="project" value="InterPro"/>
</dbReference>
<dbReference type="Pfam" id="PF00347">
    <property type="entry name" value="Ribosomal_L6"/>
    <property type="match status" value="2"/>
</dbReference>
<gene>
    <name evidence="12" type="ORF">GBAR_LOCUS17881</name>
</gene>
<dbReference type="AlphaFoldDB" id="A0AA35SLU9"/>
<proteinExistence type="inferred from homology"/>
<dbReference type="HAMAP" id="MF_01365_B">
    <property type="entry name" value="Ribosomal_uL6_B"/>
    <property type="match status" value="1"/>
</dbReference>
<organism evidence="12 13">
    <name type="scientific">Geodia barretti</name>
    <name type="common">Barrett's horny sponge</name>
    <dbReference type="NCBI Taxonomy" id="519541"/>
    <lineage>
        <taxon>Eukaryota</taxon>
        <taxon>Metazoa</taxon>
        <taxon>Porifera</taxon>
        <taxon>Demospongiae</taxon>
        <taxon>Heteroscleromorpha</taxon>
        <taxon>Tetractinellida</taxon>
        <taxon>Astrophorina</taxon>
        <taxon>Geodiidae</taxon>
        <taxon>Geodia</taxon>
    </lineage>
</organism>
<feature type="domain" description="Large ribosomal subunit protein uL6 alpha-beta" evidence="11">
    <location>
        <begin position="222"/>
        <end position="295"/>
    </location>
</feature>
<comment type="caution">
    <text evidence="12">The sequence shown here is derived from an EMBL/GenBank/DDBJ whole genome shotgun (WGS) entry which is preliminary data.</text>
</comment>
<evidence type="ECO:0000256" key="1">
    <source>
        <dbReference type="ARBA" id="ARBA00002569"/>
    </source>
</evidence>
<dbReference type="SUPFAM" id="SSF56047">
    <property type="entry name" value="Ribosomal protein S8"/>
    <property type="match status" value="1"/>
</dbReference>
<comment type="similarity">
    <text evidence="3 10">Belongs to the universal ribosomal protein uL6 family.</text>
</comment>
<evidence type="ECO:0000256" key="5">
    <source>
        <dbReference type="ARBA" id="ARBA00022884"/>
    </source>
</evidence>
<dbReference type="InterPro" id="IPR000630">
    <property type="entry name" value="Ribosomal_uS8"/>
</dbReference>
<dbReference type="PRINTS" id="PR00059">
    <property type="entry name" value="RIBOSOMALL6"/>
</dbReference>
<dbReference type="Gene3D" id="3.30.1370.30">
    <property type="match status" value="1"/>
</dbReference>
<evidence type="ECO:0000256" key="2">
    <source>
        <dbReference type="ARBA" id="ARBA00006471"/>
    </source>
</evidence>
<dbReference type="Proteomes" id="UP001174909">
    <property type="component" value="Unassembled WGS sequence"/>
</dbReference>
<dbReference type="FunFam" id="3.30.1490.10:FF:000001">
    <property type="entry name" value="30S ribosomal protein S8"/>
    <property type="match status" value="1"/>
</dbReference>
<dbReference type="InterPro" id="IPR020040">
    <property type="entry name" value="Ribosomal_uL6_a/b-dom"/>
</dbReference>
<protein>
    <recommendedName>
        <fullName evidence="8">Large ribosomal subunit protein uL6</fullName>
    </recommendedName>
    <alternativeName>
        <fullName evidence="9">60S ribosomal protein L9</fullName>
    </alternativeName>
</protein>
<dbReference type="InterPro" id="IPR035987">
    <property type="entry name" value="Ribosomal_uS8_sf"/>
</dbReference>
<evidence type="ECO:0000259" key="11">
    <source>
        <dbReference type="Pfam" id="PF00347"/>
    </source>
</evidence>
<sequence>MPINDPVADMLTRIRNAIQAKHQSVLIPQSKIKVAIADILKSQGYIRDWEEARGQKFATMRVQLAYREGELSAIRGLKRVSKPGLRVHVGHGEIPRVYGGLGITIISTSQGMMTALISVGVAERVAPTERPLSRIGRQPVAIPSGVSVEVIYGGVVVTGPRGTLTQKFHPEVNVKVGGGQVVVERRTDRKFHHALHGLTRTLIANAIVGVTEGYSRTLELMGVGYRVQQNGEGITLSVGYSHTVELFPEEGLTMQVEGNNRVHVAGIDKQKVGQLAAKVRRVRPPNRYKEKGIRYQGEVLRLKPGKAAARRAV</sequence>
<dbReference type="Gene3D" id="3.30.1490.10">
    <property type="match status" value="1"/>
</dbReference>
<dbReference type="GO" id="GO:0022625">
    <property type="term" value="C:cytosolic large ribosomal subunit"/>
    <property type="evidence" value="ECO:0007669"/>
    <property type="project" value="TreeGrafter"/>
</dbReference>
<dbReference type="FunFam" id="3.30.1370.30:FF:000002">
    <property type="entry name" value="30S ribosomal protein S8"/>
    <property type="match status" value="1"/>
</dbReference>
<evidence type="ECO:0000256" key="10">
    <source>
        <dbReference type="RuleBase" id="RU003869"/>
    </source>
</evidence>
<dbReference type="GO" id="GO:0002181">
    <property type="term" value="P:cytoplasmic translation"/>
    <property type="evidence" value="ECO:0007669"/>
    <property type="project" value="TreeGrafter"/>
</dbReference>
<evidence type="ECO:0000256" key="3">
    <source>
        <dbReference type="ARBA" id="ARBA00009356"/>
    </source>
</evidence>
<keyword evidence="13" id="KW-1185">Reference proteome</keyword>
<evidence type="ECO:0000256" key="9">
    <source>
        <dbReference type="ARBA" id="ARBA00035349"/>
    </source>
</evidence>
<dbReference type="NCBIfam" id="NF001109">
    <property type="entry name" value="PRK00136.1"/>
    <property type="match status" value="1"/>
</dbReference>
<dbReference type="InterPro" id="IPR019906">
    <property type="entry name" value="Ribosomal_uL6_bac-type"/>
</dbReference>
<evidence type="ECO:0000256" key="6">
    <source>
        <dbReference type="ARBA" id="ARBA00022980"/>
    </source>
</evidence>
<dbReference type="PANTHER" id="PTHR11655:SF14">
    <property type="entry name" value="LARGE RIBOSOMAL SUBUNIT PROTEIN UL6M"/>
    <property type="match status" value="1"/>
</dbReference>
<dbReference type="HAMAP" id="MF_01302_B">
    <property type="entry name" value="Ribosomal_uS8_B"/>
    <property type="match status" value="1"/>
</dbReference>
<dbReference type="Gene3D" id="3.90.930.12">
    <property type="entry name" value="Ribosomal protein L6, alpha-beta domain"/>
    <property type="match status" value="2"/>
</dbReference>
<name>A0AA35SLU9_GEOBA</name>
<keyword evidence="7 10" id="KW-0687">Ribonucleoprotein</keyword>
<comment type="function">
    <text evidence="1">One of the primary rRNA binding proteins, it binds directly to 16S rRNA central domain where it helps coordinate assembly of the platform of the 30S subunit.</text>
</comment>